<comment type="caution">
    <text evidence="5">The sequence shown here is derived from an EMBL/GenBank/DDBJ whole genome shotgun (WGS) entry which is preliminary data.</text>
</comment>
<dbReference type="GO" id="GO:0016829">
    <property type="term" value="F:lyase activity"/>
    <property type="evidence" value="ECO:0007669"/>
    <property type="project" value="UniProtKB-KW"/>
</dbReference>
<accession>A0A426JY73</accession>
<dbReference type="GO" id="GO:0016853">
    <property type="term" value="F:isomerase activity"/>
    <property type="evidence" value="ECO:0007669"/>
    <property type="project" value="UniProtKB-KW"/>
</dbReference>
<proteinExistence type="inferred from homology"/>
<name>A0A426JY73_9PSEU</name>
<dbReference type="Gene3D" id="3.90.226.10">
    <property type="entry name" value="2-enoyl-CoA Hydratase, Chain A, domain 1"/>
    <property type="match status" value="1"/>
</dbReference>
<dbReference type="PANTHER" id="PTHR11941:SF169">
    <property type="entry name" value="(7AS)-7A-METHYL-1,5-DIOXO-2,3,5,6,7,7A-HEXAHYDRO-1H-INDENE-CARBOXYL-COA HYDROLASE"/>
    <property type="match status" value="1"/>
</dbReference>
<dbReference type="AlphaFoldDB" id="A0A426JY73"/>
<dbReference type="EMBL" id="RSAA01000007">
    <property type="protein sequence ID" value="RRO18096.1"/>
    <property type="molecule type" value="Genomic_DNA"/>
</dbReference>
<sequence>MEVRLAESVVDAGLLDRGGVGLTIHGRRATITLDRPDKLNAQTPHTWQALREVGRSLGAEVQVVVLRGAGRAFSAGLDRRMFGPDGVDGAPGLAALAERPTEQSDAEIAGYQQAFSWLREPDRVTIAAVQGHAIGAGFQLALACDLRVLTTDARLRMAETGLGLVPDLGGTLPLVRAVGYSRAVEICVTGREVTADEALRIGLANHVVEPDELADAVEGLVEAVSAPPEGAVRETLSLLALADEAVDPEQQLAAERAAQLRRIAELAQQLGSTQ</sequence>
<evidence type="ECO:0000313" key="5">
    <source>
        <dbReference type="EMBL" id="RRO18096.1"/>
    </source>
</evidence>
<evidence type="ECO:0000256" key="1">
    <source>
        <dbReference type="ARBA" id="ARBA00005254"/>
    </source>
</evidence>
<evidence type="ECO:0000256" key="4">
    <source>
        <dbReference type="RuleBase" id="RU003707"/>
    </source>
</evidence>
<dbReference type="Pfam" id="PF00378">
    <property type="entry name" value="ECH_1"/>
    <property type="match status" value="1"/>
</dbReference>
<dbReference type="OrthoDB" id="341912at2"/>
<evidence type="ECO:0000313" key="6">
    <source>
        <dbReference type="Proteomes" id="UP000274515"/>
    </source>
</evidence>
<dbReference type="InterPro" id="IPR029045">
    <property type="entry name" value="ClpP/crotonase-like_dom_sf"/>
</dbReference>
<keyword evidence="3" id="KW-0456">Lyase</keyword>
<dbReference type="SUPFAM" id="SSF52096">
    <property type="entry name" value="ClpP/crotonase"/>
    <property type="match status" value="1"/>
</dbReference>
<dbReference type="PROSITE" id="PS00166">
    <property type="entry name" value="ENOYL_COA_HYDRATASE"/>
    <property type="match status" value="1"/>
</dbReference>
<dbReference type="GO" id="GO:0006635">
    <property type="term" value="P:fatty acid beta-oxidation"/>
    <property type="evidence" value="ECO:0007669"/>
    <property type="project" value="TreeGrafter"/>
</dbReference>
<dbReference type="Proteomes" id="UP000274515">
    <property type="component" value="Unassembled WGS sequence"/>
</dbReference>
<evidence type="ECO:0000256" key="2">
    <source>
        <dbReference type="ARBA" id="ARBA00023098"/>
    </source>
</evidence>
<organism evidence="5 6">
    <name type="scientific">Saccharopolyspora rhizosphaerae</name>
    <dbReference type="NCBI Taxonomy" id="2492662"/>
    <lineage>
        <taxon>Bacteria</taxon>
        <taxon>Bacillati</taxon>
        <taxon>Actinomycetota</taxon>
        <taxon>Actinomycetes</taxon>
        <taxon>Pseudonocardiales</taxon>
        <taxon>Pseudonocardiaceae</taxon>
        <taxon>Saccharopolyspora</taxon>
    </lineage>
</organism>
<keyword evidence="2" id="KW-0443">Lipid metabolism</keyword>
<protein>
    <submittedName>
        <fullName evidence="5">Enoyl-CoA hydratase/isomerase family protein</fullName>
    </submittedName>
</protein>
<dbReference type="CDD" id="cd06558">
    <property type="entry name" value="crotonase-like"/>
    <property type="match status" value="1"/>
</dbReference>
<reference evidence="5 6" key="1">
    <citation type="submission" date="2018-11" db="EMBL/GenBank/DDBJ databases">
        <title>Saccharopolyspora rhizosphaerae sp. nov., an actinomycete isolated from rhizosphere soil in Thailand.</title>
        <authorList>
            <person name="Intra B."/>
            <person name="Euanorasetr J."/>
            <person name="Take A."/>
            <person name="Inahashi Y."/>
            <person name="Mori M."/>
            <person name="Panbangred W."/>
            <person name="Matsumoto A."/>
        </authorList>
    </citation>
    <scope>NUCLEOTIDE SEQUENCE [LARGE SCALE GENOMIC DNA]</scope>
    <source>
        <strain evidence="5 6">H219</strain>
    </source>
</reference>
<keyword evidence="6" id="KW-1185">Reference proteome</keyword>
<evidence type="ECO:0000256" key="3">
    <source>
        <dbReference type="ARBA" id="ARBA00023239"/>
    </source>
</evidence>
<dbReference type="InterPro" id="IPR001753">
    <property type="entry name" value="Enoyl-CoA_hydra/iso"/>
</dbReference>
<keyword evidence="5" id="KW-0413">Isomerase</keyword>
<dbReference type="InterPro" id="IPR018376">
    <property type="entry name" value="Enoyl-CoA_hyd/isom_CS"/>
</dbReference>
<dbReference type="PANTHER" id="PTHR11941">
    <property type="entry name" value="ENOYL-COA HYDRATASE-RELATED"/>
    <property type="match status" value="1"/>
</dbReference>
<comment type="similarity">
    <text evidence="1 4">Belongs to the enoyl-CoA hydratase/isomerase family.</text>
</comment>
<gene>
    <name evidence="5" type="ORF">EIL87_07505</name>
</gene>